<sequence>MGQVLAWAAILLPLLLGLYIYVNDIRLKTLPLSIASLSERCTPQNVRSMSARLATEKPISIEDQLPPKTGRRYIVVGGGGFLGTWIARQLLERGEDHKRVRLLDLNPPHNYAIEDALSRGVQFIKIDVADPVSLKAGFNAPWDDRHLIRDGEPEPEITVFHTAANIRFYERHAMFLDRSTRVNVGGTQNVIDAARSVGATVLIYTSSGSVGVRDTRLLLWPWESEPQHFVQPIDEDDDRCIPKRHEDFFSNYAASKWEAEKLARGADKLPTGSTENGRVLRTGCIRPGNGIFGPGGDLICGYYLSRGGIPDWNGNVMQSFSYVENCACAHLCYEQRLIELQSPSQIKKNPDIGGQAFYISDPGPAPTYGDVFTVLSTLCDGECHFPSMSPTTMLIFAHLIEGYYILRHTLIASTWSLSRLIAQKLLPPVQGDLLTFQPSLFPLTSVHVIFDDSRARLSPEKGGLGFKGAWTTLEGVHKTCAEHKSSKGRSNARTHTVGLKVGLKAKAMEVVNGSQLKVVKGEATVEIGPMEVMMVKQ</sequence>
<comment type="similarity">
    <text evidence="2">Belongs to the NAD(P)-dependent epimerase/dehydratase family. Dihydroflavonol-4-reductase subfamily.</text>
</comment>
<dbReference type="Proteomes" id="UP000054477">
    <property type="component" value="Unassembled WGS sequence"/>
</dbReference>
<dbReference type="PANTHER" id="PTHR10366:SF447">
    <property type="entry name" value="HYDROXYSTEROID DEHYDROGENASE_ISOMERASE FAMILY PROTEIN, PUTATIVE (AFU_ORTHOLOGUE AFUA_1G06450)-RELATED"/>
    <property type="match status" value="1"/>
</dbReference>
<keyword evidence="1" id="KW-0560">Oxidoreductase</keyword>
<reference evidence="4 5" key="1">
    <citation type="submission" date="2014-04" db="EMBL/GenBank/DDBJ databases">
        <authorList>
            <consortium name="DOE Joint Genome Institute"/>
            <person name="Kuo A."/>
            <person name="Kohler A."/>
            <person name="Nagy L.G."/>
            <person name="Floudas D."/>
            <person name="Copeland A."/>
            <person name="Barry K.W."/>
            <person name="Cichocki N."/>
            <person name="Veneault-Fourrey C."/>
            <person name="LaButti K."/>
            <person name="Lindquist E.A."/>
            <person name="Lipzen A."/>
            <person name="Lundell T."/>
            <person name="Morin E."/>
            <person name="Murat C."/>
            <person name="Sun H."/>
            <person name="Tunlid A."/>
            <person name="Henrissat B."/>
            <person name="Grigoriev I.V."/>
            <person name="Hibbett D.S."/>
            <person name="Martin F."/>
            <person name="Nordberg H.P."/>
            <person name="Cantor M.N."/>
            <person name="Hua S.X."/>
        </authorList>
    </citation>
    <scope>NUCLEOTIDE SEQUENCE [LARGE SCALE GENOMIC DNA]</scope>
    <source>
        <strain evidence="4 5">LaAM-08-1</strain>
    </source>
</reference>
<reference evidence="5" key="2">
    <citation type="submission" date="2015-01" db="EMBL/GenBank/DDBJ databases">
        <title>Evolutionary Origins and Diversification of the Mycorrhizal Mutualists.</title>
        <authorList>
            <consortium name="DOE Joint Genome Institute"/>
            <consortium name="Mycorrhizal Genomics Consortium"/>
            <person name="Kohler A."/>
            <person name="Kuo A."/>
            <person name="Nagy L.G."/>
            <person name="Floudas D."/>
            <person name="Copeland A."/>
            <person name="Barry K.W."/>
            <person name="Cichocki N."/>
            <person name="Veneault-Fourrey C."/>
            <person name="LaButti K."/>
            <person name="Lindquist E.A."/>
            <person name="Lipzen A."/>
            <person name="Lundell T."/>
            <person name="Morin E."/>
            <person name="Murat C."/>
            <person name="Riley R."/>
            <person name="Ohm R."/>
            <person name="Sun H."/>
            <person name="Tunlid A."/>
            <person name="Henrissat B."/>
            <person name="Grigoriev I.V."/>
            <person name="Hibbett D.S."/>
            <person name="Martin F."/>
        </authorList>
    </citation>
    <scope>NUCLEOTIDE SEQUENCE [LARGE SCALE GENOMIC DNA]</scope>
    <source>
        <strain evidence="5">LaAM-08-1</strain>
    </source>
</reference>
<gene>
    <name evidence="4" type="ORF">K443DRAFT_681879</name>
</gene>
<dbReference type="PANTHER" id="PTHR10366">
    <property type="entry name" value="NAD DEPENDENT EPIMERASE/DEHYDRATASE"/>
    <property type="match status" value="1"/>
</dbReference>
<dbReference type="GO" id="GO:0000252">
    <property type="term" value="F:3-beta-hydroxysteroid dehydrogenase [NAD(P)+]/C4-decarboxylase activity"/>
    <property type="evidence" value="ECO:0007669"/>
    <property type="project" value="TreeGrafter"/>
</dbReference>
<dbReference type="InterPro" id="IPR002225">
    <property type="entry name" value="3Beta_OHSteriod_DH/Estase"/>
</dbReference>
<evidence type="ECO:0000313" key="4">
    <source>
        <dbReference type="EMBL" id="KIJ96977.1"/>
    </source>
</evidence>
<dbReference type="Pfam" id="PF01073">
    <property type="entry name" value="3Beta_HSD"/>
    <property type="match status" value="1"/>
</dbReference>
<dbReference type="SUPFAM" id="SSF51735">
    <property type="entry name" value="NAD(P)-binding Rossmann-fold domains"/>
    <property type="match status" value="1"/>
</dbReference>
<evidence type="ECO:0000256" key="2">
    <source>
        <dbReference type="ARBA" id="ARBA00023445"/>
    </source>
</evidence>
<name>A0A0C9XLG9_9AGAR</name>
<dbReference type="GO" id="GO:0006696">
    <property type="term" value="P:ergosterol biosynthetic process"/>
    <property type="evidence" value="ECO:0007669"/>
    <property type="project" value="TreeGrafter"/>
</dbReference>
<feature type="domain" description="3-beta hydroxysteroid dehydrogenase/isomerase" evidence="3">
    <location>
        <begin position="74"/>
        <end position="375"/>
    </location>
</feature>
<dbReference type="STRING" id="1095629.A0A0C9XLG9"/>
<dbReference type="AlphaFoldDB" id="A0A0C9XLG9"/>
<dbReference type="HOGENOM" id="CLU_045580_1_0_1"/>
<dbReference type="InterPro" id="IPR050425">
    <property type="entry name" value="NAD(P)_dehydrat-like"/>
</dbReference>
<dbReference type="OrthoDB" id="10058185at2759"/>
<dbReference type="Gene3D" id="3.40.50.720">
    <property type="entry name" value="NAD(P)-binding Rossmann-like Domain"/>
    <property type="match status" value="1"/>
</dbReference>
<organism evidence="4 5">
    <name type="scientific">Laccaria amethystina LaAM-08-1</name>
    <dbReference type="NCBI Taxonomy" id="1095629"/>
    <lineage>
        <taxon>Eukaryota</taxon>
        <taxon>Fungi</taxon>
        <taxon>Dikarya</taxon>
        <taxon>Basidiomycota</taxon>
        <taxon>Agaricomycotina</taxon>
        <taxon>Agaricomycetes</taxon>
        <taxon>Agaricomycetidae</taxon>
        <taxon>Agaricales</taxon>
        <taxon>Agaricineae</taxon>
        <taxon>Hydnangiaceae</taxon>
        <taxon>Laccaria</taxon>
    </lineage>
</organism>
<proteinExistence type="inferred from homology"/>
<dbReference type="InterPro" id="IPR036291">
    <property type="entry name" value="NAD(P)-bd_dom_sf"/>
</dbReference>
<protein>
    <recommendedName>
        <fullName evidence="3">3-beta hydroxysteroid dehydrogenase/isomerase domain-containing protein</fullName>
    </recommendedName>
</protein>
<accession>A0A0C9XLG9</accession>
<dbReference type="GO" id="GO:0005783">
    <property type="term" value="C:endoplasmic reticulum"/>
    <property type="evidence" value="ECO:0007669"/>
    <property type="project" value="TreeGrafter"/>
</dbReference>
<keyword evidence="5" id="KW-1185">Reference proteome</keyword>
<evidence type="ECO:0000313" key="5">
    <source>
        <dbReference type="Proteomes" id="UP000054477"/>
    </source>
</evidence>
<evidence type="ECO:0000256" key="1">
    <source>
        <dbReference type="ARBA" id="ARBA00023002"/>
    </source>
</evidence>
<dbReference type="EMBL" id="KN838705">
    <property type="protein sequence ID" value="KIJ96977.1"/>
    <property type="molecule type" value="Genomic_DNA"/>
</dbReference>
<evidence type="ECO:0000259" key="3">
    <source>
        <dbReference type="Pfam" id="PF01073"/>
    </source>
</evidence>